<keyword evidence="1" id="KW-0732">Signal</keyword>
<evidence type="ECO:0008006" key="4">
    <source>
        <dbReference type="Google" id="ProtNLM"/>
    </source>
</evidence>
<feature type="chain" id="PRO_5045459006" description="DUF4252 domain-containing protein" evidence="1">
    <location>
        <begin position="24"/>
        <end position="155"/>
    </location>
</feature>
<dbReference type="EMBL" id="JBBKXY010000001">
    <property type="protein sequence ID" value="MFD3292203.1"/>
    <property type="molecule type" value="Genomic_DNA"/>
</dbReference>
<sequence length="155" mass="17994">MKKLLFVLLVVVFSSLKSSDVFGQQFLWSTSKEMNDVKSIPLTMVKEKVMEYYDTYDYYVDHTGYDMEGFNKFIEIFDKDSKIKRLKEELIKSDSKKITICVKGNSENSSVTSVILMGEKNFDIINFTNGGLPGIQPTGNYRKVKFEKWFNTLME</sequence>
<evidence type="ECO:0000313" key="2">
    <source>
        <dbReference type="EMBL" id="MFD3292203.1"/>
    </source>
</evidence>
<dbReference type="RefSeq" id="WP_377977603.1">
    <property type="nucleotide sequence ID" value="NZ_JBBKXY010000001.1"/>
</dbReference>
<feature type="signal peptide" evidence="1">
    <location>
        <begin position="1"/>
        <end position="23"/>
    </location>
</feature>
<dbReference type="Proteomes" id="UP001598112">
    <property type="component" value="Unassembled WGS sequence"/>
</dbReference>
<reference evidence="2 3" key="1">
    <citation type="submission" date="2024-03" db="EMBL/GenBank/DDBJ databases">
        <title>Aquirufa genome sequencing.</title>
        <authorList>
            <person name="Pitt A."/>
            <person name="Hahn M.W."/>
        </authorList>
    </citation>
    <scope>NUCLEOTIDE SEQUENCE [LARGE SCALE GENOMIC DNA]</scope>
    <source>
        <strain evidence="2 3">KTFRIE-69F</strain>
    </source>
</reference>
<evidence type="ECO:0000256" key="1">
    <source>
        <dbReference type="SAM" id="SignalP"/>
    </source>
</evidence>
<name>A0ABW6D1X8_9BACT</name>
<proteinExistence type="predicted"/>
<evidence type="ECO:0000313" key="3">
    <source>
        <dbReference type="Proteomes" id="UP001598112"/>
    </source>
</evidence>
<keyword evidence="3" id="KW-1185">Reference proteome</keyword>
<comment type="caution">
    <text evidence="2">The sequence shown here is derived from an EMBL/GenBank/DDBJ whole genome shotgun (WGS) entry which is preliminary data.</text>
</comment>
<organism evidence="2 3">
    <name type="scientific">Aquirufa originis</name>
    <dbReference type="NCBI Taxonomy" id="3096514"/>
    <lineage>
        <taxon>Bacteria</taxon>
        <taxon>Pseudomonadati</taxon>
        <taxon>Bacteroidota</taxon>
        <taxon>Cytophagia</taxon>
        <taxon>Cytophagales</taxon>
        <taxon>Flectobacillaceae</taxon>
        <taxon>Aquirufa</taxon>
    </lineage>
</organism>
<gene>
    <name evidence="2" type="ORF">SKC35_00745</name>
</gene>
<accession>A0ABW6D1X8</accession>
<protein>
    <recommendedName>
        <fullName evidence="4">DUF4252 domain-containing protein</fullName>
    </recommendedName>
</protein>